<dbReference type="PANTHER" id="PTHR39466">
    <property type="entry name" value="RGS DOMAIN-CONTAINING PROTEIN"/>
    <property type="match status" value="1"/>
</dbReference>
<dbReference type="AlphaFoldDB" id="A0A5C3QJ74"/>
<dbReference type="InterPro" id="IPR036305">
    <property type="entry name" value="RGS_sf"/>
</dbReference>
<organism evidence="3 4">
    <name type="scientific">Pterulicium gracile</name>
    <dbReference type="NCBI Taxonomy" id="1884261"/>
    <lineage>
        <taxon>Eukaryota</taxon>
        <taxon>Fungi</taxon>
        <taxon>Dikarya</taxon>
        <taxon>Basidiomycota</taxon>
        <taxon>Agaricomycotina</taxon>
        <taxon>Agaricomycetes</taxon>
        <taxon>Agaricomycetidae</taxon>
        <taxon>Agaricales</taxon>
        <taxon>Pleurotineae</taxon>
        <taxon>Pterulaceae</taxon>
        <taxon>Pterulicium</taxon>
    </lineage>
</organism>
<feature type="transmembrane region" description="Helical" evidence="2">
    <location>
        <begin position="193"/>
        <end position="213"/>
    </location>
</feature>
<dbReference type="PANTHER" id="PTHR39466:SF1">
    <property type="entry name" value="RGS DOMAIN-CONTAINING PROTEIN"/>
    <property type="match status" value="1"/>
</dbReference>
<keyword evidence="2" id="KW-0472">Membrane</keyword>
<dbReference type="Gene3D" id="1.10.167.10">
    <property type="entry name" value="Regulator of G-protein Signalling 4, domain 2"/>
    <property type="match status" value="1"/>
</dbReference>
<evidence type="ECO:0000256" key="1">
    <source>
        <dbReference type="SAM" id="MobiDB-lite"/>
    </source>
</evidence>
<gene>
    <name evidence="3" type="ORF">BDV98DRAFT_604463</name>
</gene>
<feature type="region of interest" description="Disordered" evidence="1">
    <location>
        <begin position="461"/>
        <end position="500"/>
    </location>
</feature>
<dbReference type="SUPFAM" id="SSF48097">
    <property type="entry name" value="Regulator of G-protein signaling, RGS"/>
    <property type="match status" value="1"/>
</dbReference>
<evidence type="ECO:0008006" key="5">
    <source>
        <dbReference type="Google" id="ProtNLM"/>
    </source>
</evidence>
<protein>
    <recommendedName>
        <fullName evidence="5">RGS domain-containing protein</fullName>
    </recommendedName>
</protein>
<dbReference type="STRING" id="1884261.A0A5C3QJ74"/>
<feature type="compositionally biased region" description="Polar residues" evidence="1">
    <location>
        <begin position="469"/>
        <end position="480"/>
    </location>
</feature>
<dbReference type="EMBL" id="ML178824">
    <property type="protein sequence ID" value="TFL01802.1"/>
    <property type="molecule type" value="Genomic_DNA"/>
</dbReference>
<keyword evidence="4" id="KW-1185">Reference proteome</keyword>
<evidence type="ECO:0000313" key="4">
    <source>
        <dbReference type="Proteomes" id="UP000305067"/>
    </source>
</evidence>
<evidence type="ECO:0000313" key="3">
    <source>
        <dbReference type="EMBL" id="TFL01802.1"/>
    </source>
</evidence>
<sequence length="611" mass="68639">MTDSQPKQFRFSFRELLTLPGRLCNPPPAVGKVRSLGVVPLFEVRLEDVLNRKHLPPLGLKDFEEWLLFVEKAPETLYFVLWLKDYTTRYQQWARHCRAQVHFQDSSGKKHNTVNPQLALFYSRAKRTFFSPNSVFELNVPSNILSPFYATNRTPHPDPEVFAELLQTVEYMLRESLRNFVLASYTNVGTRRATCGIVAGTVFFLLGCVAPIVCSFTRGDSRWLRISAFPGMWLGLTILYASLHGLCLSIYFFGDVRQLRKFELLRPSISSPMYKKNLAIAINTHVVTSPPLDDPLPLTPGDGMPYSPTIVVPDSAYNACIEPNYAASEASSLSDGSYSHEVAEIYISPQYYDDDEVEGPALCPALCEEELSPVTDSFPVYPIPSPGKAKNVRHTFDTTATFIHPYSYTYSDDELETSVLDVEQGLNALSGVPKEKSSFDFAALPESASVTLLRPTRDYNGHLKVDPSPTAQRSFLNMRSPTPLETRRPLQVPPEEPTGSPRSLLSFLRWLQAKCTTRWRAAIHSTHPPTSDLKVPPPPPLARVDDEEVKHTRAQFKLMRAVPAFASPLTRVLSPVVKRAQWEITVRSALFSLLTTFLIMAVLIAAPETRR</sequence>
<accession>A0A5C3QJ74</accession>
<keyword evidence="2" id="KW-1133">Transmembrane helix</keyword>
<feature type="transmembrane region" description="Helical" evidence="2">
    <location>
        <begin position="588"/>
        <end position="606"/>
    </location>
</feature>
<proteinExistence type="predicted"/>
<dbReference type="InterPro" id="IPR044926">
    <property type="entry name" value="RGS_subdomain_2"/>
</dbReference>
<feature type="transmembrane region" description="Helical" evidence="2">
    <location>
        <begin position="233"/>
        <end position="253"/>
    </location>
</feature>
<evidence type="ECO:0000256" key="2">
    <source>
        <dbReference type="SAM" id="Phobius"/>
    </source>
</evidence>
<name>A0A5C3QJ74_9AGAR</name>
<reference evidence="3 4" key="1">
    <citation type="journal article" date="2019" name="Nat. Ecol. Evol.">
        <title>Megaphylogeny resolves global patterns of mushroom evolution.</title>
        <authorList>
            <person name="Varga T."/>
            <person name="Krizsan K."/>
            <person name="Foldi C."/>
            <person name="Dima B."/>
            <person name="Sanchez-Garcia M."/>
            <person name="Sanchez-Ramirez S."/>
            <person name="Szollosi G.J."/>
            <person name="Szarkandi J.G."/>
            <person name="Papp V."/>
            <person name="Albert L."/>
            <person name="Andreopoulos W."/>
            <person name="Angelini C."/>
            <person name="Antonin V."/>
            <person name="Barry K.W."/>
            <person name="Bougher N.L."/>
            <person name="Buchanan P."/>
            <person name="Buyck B."/>
            <person name="Bense V."/>
            <person name="Catcheside P."/>
            <person name="Chovatia M."/>
            <person name="Cooper J."/>
            <person name="Damon W."/>
            <person name="Desjardin D."/>
            <person name="Finy P."/>
            <person name="Geml J."/>
            <person name="Haridas S."/>
            <person name="Hughes K."/>
            <person name="Justo A."/>
            <person name="Karasinski D."/>
            <person name="Kautmanova I."/>
            <person name="Kiss B."/>
            <person name="Kocsube S."/>
            <person name="Kotiranta H."/>
            <person name="LaButti K.M."/>
            <person name="Lechner B.E."/>
            <person name="Liimatainen K."/>
            <person name="Lipzen A."/>
            <person name="Lukacs Z."/>
            <person name="Mihaltcheva S."/>
            <person name="Morgado L.N."/>
            <person name="Niskanen T."/>
            <person name="Noordeloos M.E."/>
            <person name="Ohm R.A."/>
            <person name="Ortiz-Santana B."/>
            <person name="Ovrebo C."/>
            <person name="Racz N."/>
            <person name="Riley R."/>
            <person name="Savchenko A."/>
            <person name="Shiryaev A."/>
            <person name="Soop K."/>
            <person name="Spirin V."/>
            <person name="Szebenyi C."/>
            <person name="Tomsovsky M."/>
            <person name="Tulloss R.E."/>
            <person name="Uehling J."/>
            <person name="Grigoriev I.V."/>
            <person name="Vagvolgyi C."/>
            <person name="Papp T."/>
            <person name="Martin F.M."/>
            <person name="Miettinen O."/>
            <person name="Hibbett D.S."/>
            <person name="Nagy L.G."/>
        </authorList>
    </citation>
    <scope>NUCLEOTIDE SEQUENCE [LARGE SCALE GENOMIC DNA]</scope>
    <source>
        <strain evidence="3 4">CBS 309.79</strain>
    </source>
</reference>
<dbReference type="Proteomes" id="UP000305067">
    <property type="component" value="Unassembled WGS sequence"/>
</dbReference>
<keyword evidence="2" id="KW-0812">Transmembrane</keyword>
<dbReference type="OrthoDB" id="3232309at2759"/>